<keyword evidence="2" id="KW-1185">Reference proteome</keyword>
<name>A0AAD9R3K8_ACRCE</name>
<comment type="caution">
    <text evidence="1">The sequence shown here is derived from an EMBL/GenBank/DDBJ whole genome shotgun (WGS) entry which is preliminary data.</text>
</comment>
<proteinExistence type="predicted"/>
<reference evidence="1" key="1">
    <citation type="journal article" date="2023" name="G3 (Bethesda)">
        <title>Whole genome assembly and annotation of the endangered Caribbean coral Acropora cervicornis.</title>
        <authorList>
            <person name="Selwyn J.D."/>
            <person name="Vollmer S.V."/>
        </authorList>
    </citation>
    <scope>NUCLEOTIDE SEQUENCE</scope>
    <source>
        <strain evidence="1">K2</strain>
    </source>
</reference>
<reference evidence="1" key="2">
    <citation type="journal article" date="2023" name="Science">
        <title>Genomic signatures of disease resistance in endangered staghorn corals.</title>
        <authorList>
            <person name="Vollmer S.V."/>
            <person name="Selwyn J.D."/>
            <person name="Despard B.A."/>
            <person name="Roesel C.L."/>
        </authorList>
    </citation>
    <scope>NUCLEOTIDE SEQUENCE</scope>
    <source>
        <strain evidence="1">K2</strain>
    </source>
</reference>
<dbReference type="AlphaFoldDB" id="A0AAD9R3K8"/>
<evidence type="ECO:0000313" key="2">
    <source>
        <dbReference type="Proteomes" id="UP001249851"/>
    </source>
</evidence>
<sequence length="91" mass="10154">MSLFERKDQFLTAKTKLIQREVNASCLKFLHPLKDFSLPSPLLGCLQRKTSGDFLRLPAGAAQLCGCINLCQSERPDRELAFQLADANSID</sequence>
<gene>
    <name evidence="1" type="ORF">P5673_002740</name>
</gene>
<dbReference type="Proteomes" id="UP001249851">
    <property type="component" value="Unassembled WGS sequence"/>
</dbReference>
<evidence type="ECO:0000313" key="1">
    <source>
        <dbReference type="EMBL" id="KAK2572488.1"/>
    </source>
</evidence>
<protein>
    <submittedName>
        <fullName evidence="1">Uncharacterized protein</fullName>
    </submittedName>
</protein>
<organism evidence="1 2">
    <name type="scientific">Acropora cervicornis</name>
    <name type="common">Staghorn coral</name>
    <dbReference type="NCBI Taxonomy" id="6130"/>
    <lineage>
        <taxon>Eukaryota</taxon>
        <taxon>Metazoa</taxon>
        <taxon>Cnidaria</taxon>
        <taxon>Anthozoa</taxon>
        <taxon>Hexacorallia</taxon>
        <taxon>Scleractinia</taxon>
        <taxon>Astrocoeniina</taxon>
        <taxon>Acroporidae</taxon>
        <taxon>Acropora</taxon>
    </lineage>
</organism>
<dbReference type="EMBL" id="JARQWQ010000004">
    <property type="protein sequence ID" value="KAK2572488.1"/>
    <property type="molecule type" value="Genomic_DNA"/>
</dbReference>
<accession>A0AAD9R3K8</accession>